<keyword evidence="4 13" id="KW-0813">Transport</keyword>
<dbReference type="InterPro" id="IPR001626">
    <property type="entry name" value="ABC_TroCD"/>
</dbReference>
<keyword evidence="9 14" id="KW-1133">Transmembrane helix</keyword>
<dbReference type="PANTHER" id="PTHR30477:SF23">
    <property type="entry name" value="HIGH-AFFINITY ZINC UPTAKE SYSTEM MEMBRANE PROTEIN ZNUB"/>
    <property type="match status" value="1"/>
</dbReference>
<keyword evidence="8" id="KW-0864">Zinc transport</keyword>
<dbReference type="GO" id="GO:0010043">
    <property type="term" value="P:response to zinc ion"/>
    <property type="evidence" value="ECO:0007669"/>
    <property type="project" value="TreeGrafter"/>
</dbReference>
<feature type="transmembrane region" description="Helical" evidence="14">
    <location>
        <begin position="243"/>
        <end position="262"/>
    </location>
</feature>
<sequence>MFELIFPAWLAGIILVLTTGPLGSFIVWRRMSSFGDTLSHSSFLGLAISVFFNISSFYIIFCFISLLAIFLSLLKEILPFSLETILSVVSHTSLSLGIIFISLMSTDYQTIDISNYLFGDLFTVTKSDLIIMLICSIIIISVLVCRWNAILLATINKELAQVDGINIFYVRLTIMLMTALTISMGIKFVGSLLITSLLIIPPATAQYFSQSPEKMVVIAIVIGIFSVTGGILFSIVYNTPPSPSIVLCSSFLFLLSNIKNLYFKKKI</sequence>
<evidence type="ECO:0000256" key="4">
    <source>
        <dbReference type="ARBA" id="ARBA00022448"/>
    </source>
</evidence>
<dbReference type="NCBIfam" id="NF007089">
    <property type="entry name" value="PRK09543.1"/>
    <property type="match status" value="1"/>
</dbReference>
<dbReference type="Gene3D" id="1.10.3470.10">
    <property type="entry name" value="ABC transporter involved in vitamin B12 uptake, BtuC"/>
    <property type="match status" value="1"/>
</dbReference>
<feature type="transmembrane region" description="Helical" evidence="14">
    <location>
        <begin position="6"/>
        <end position="28"/>
    </location>
</feature>
<comment type="function">
    <text evidence="1">Involved in the high-affinity zinc uptake transport system.</text>
</comment>
<proteinExistence type="inferred from homology"/>
<evidence type="ECO:0000256" key="12">
    <source>
        <dbReference type="ARBA" id="ARBA00040080"/>
    </source>
</evidence>
<keyword evidence="7" id="KW-0862">Zinc</keyword>
<evidence type="ECO:0000256" key="6">
    <source>
        <dbReference type="ARBA" id="ARBA00022692"/>
    </source>
</evidence>
<dbReference type="AlphaFoldDB" id="A0A4D6Y0L3"/>
<evidence type="ECO:0000256" key="10">
    <source>
        <dbReference type="ARBA" id="ARBA00023065"/>
    </source>
</evidence>
<name>A0A4D6Y0L3_9GAMM</name>
<dbReference type="PANTHER" id="PTHR30477">
    <property type="entry name" value="ABC-TRANSPORTER METAL-BINDING PROTEIN"/>
    <property type="match status" value="1"/>
</dbReference>
<dbReference type="Pfam" id="PF00950">
    <property type="entry name" value="ABC-3"/>
    <property type="match status" value="1"/>
</dbReference>
<dbReference type="InterPro" id="IPR037294">
    <property type="entry name" value="ABC_BtuC-like"/>
</dbReference>
<keyword evidence="5" id="KW-1003">Cell membrane</keyword>
<protein>
    <recommendedName>
        <fullName evidence="12">High-affinity zinc uptake system membrane protein ZnuB</fullName>
    </recommendedName>
</protein>
<gene>
    <name evidence="15" type="primary">znuB</name>
    <name evidence="15" type="ORF">D9V70_01620</name>
</gene>
<dbReference type="RefSeq" id="WP_158356020.1">
    <property type="nucleotide sequence ID" value="NZ_CP034870.1"/>
</dbReference>
<evidence type="ECO:0000256" key="7">
    <source>
        <dbReference type="ARBA" id="ARBA00022833"/>
    </source>
</evidence>
<dbReference type="GO" id="GO:0043190">
    <property type="term" value="C:ATP-binding cassette (ABC) transporter complex"/>
    <property type="evidence" value="ECO:0007669"/>
    <property type="project" value="InterPro"/>
</dbReference>
<accession>A0A4D6Y0L3</accession>
<comment type="similarity">
    <text evidence="3 13">Belongs to the ABC-3 integral membrane protein family.</text>
</comment>
<dbReference type="EMBL" id="CP034870">
    <property type="protein sequence ID" value="QCI22179.1"/>
    <property type="molecule type" value="Genomic_DNA"/>
</dbReference>
<evidence type="ECO:0000256" key="8">
    <source>
        <dbReference type="ARBA" id="ARBA00022906"/>
    </source>
</evidence>
<organism evidence="15 16">
    <name type="scientific">Buchnera aphidicola</name>
    <name type="common">Lipaphis pseudobrassicae</name>
    <dbReference type="NCBI Taxonomy" id="1258543"/>
    <lineage>
        <taxon>Bacteria</taxon>
        <taxon>Pseudomonadati</taxon>
        <taxon>Pseudomonadota</taxon>
        <taxon>Gammaproteobacteria</taxon>
        <taxon>Enterobacterales</taxon>
        <taxon>Erwiniaceae</taxon>
        <taxon>Buchnera</taxon>
    </lineage>
</organism>
<feature type="transmembrane region" description="Helical" evidence="14">
    <location>
        <begin position="169"/>
        <end position="194"/>
    </location>
</feature>
<comment type="subcellular location">
    <subcellularLocation>
        <location evidence="2 13">Cell membrane</location>
        <topology evidence="2 13">Multi-pass membrane protein</topology>
    </subcellularLocation>
</comment>
<reference evidence="15 16" key="2">
    <citation type="submission" date="2019-05" db="EMBL/GenBank/DDBJ databases">
        <title>Genome evolution of the obligate endosymbiont Buchnera aphidicola.</title>
        <authorList>
            <person name="Moran N.A."/>
        </authorList>
    </citation>
    <scope>NUCLEOTIDE SEQUENCE [LARGE SCALE GENOMIC DNA]</scope>
    <source>
        <strain evidence="15 16">Lps</strain>
    </source>
</reference>
<feature type="transmembrane region" description="Helical" evidence="14">
    <location>
        <begin position="40"/>
        <end position="73"/>
    </location>
</feature>
<keyword evidence="11 14" id="KW-0472">Membrane</keyword>
<evidence type="ECO:0000256" key="9">
    <source>
        <dbReference type="ARBA" id="ARBA00022989"/>
    </source>
</evidence>
<evidence type="ECO:0000256" key="3">
    <source>
        <dbReference type="ARBA" id="ARBA00008034"/>
    </source>
</evidence>
<reference evidence="15 16" key="1">
    <citation type="submission" date="2018-12" db="EMBL/GenBank/DDBJ databases">
        <authorList>
            <person name="Chong R.A."/>
        </authorList>
    </citation>
    <scope>NUCLEOTIDE SEQUENCE [LARGE SCALE GENOMIC DNA]</scope>
    <source>
        <strain evidence="15 16">Lps</strain>
    </source>
</reference>
<feature type="transmembrane region" description="Helical" evidence="14">
    <location>
        <begin position="129"/>
        <end position="149"/>
    </location>
</feature>
<dbReference type="GO" id="GO:0006829">
    <property type="term" value="P:zinc ion transport"/>
    <property type="evidence" value="ECO:0007669"/>
    <property type="project" value="UniProtKB-KW"/>
</dbReference>
<evidence type="ECO:0000313" key="16">
    <source>
        <dbReference type="Proteomes" id="UP000298564"/>
    </source>
</evidence>
<evidence type="ECO:0000256" key="11">
    <source>
        <dbReference type="ARBA" id="ARBA00023136"/>
    </source>
</evidence>
<evidence type="ECO:0000256" key="1">
    <source>
        <dbReference type="ARBA" id="ARBA00002313"/>
    </source>
</evidence>
<keyword evidence="10" id="KW-0406">Ion transport</keyword>
<dbReference type="GO" id="GO:0055085">
    <property type="term" value="P:transmembrane transport"/>
    <property type="evidence" value="ECO:0007669"/>
    <property type="project" value="InterPro"/>
</dbReference>
<dbReference type="SUPFAM" id="SSF81345">
    <property type="entry name" value="ABC transporter involved in vitamin B12 uptake, BtuC"/>
    <property type="match status" value="1"/>
</dbReference>
<feature type="transmembrane region" description="Helical" evidence="14">
    <location>
        <begin position="85"/>
        <end position="108"/>
    </location>
</feature>
<dbReference type="Proteomes" id="UP000298564">
    <property type="component" value="Chromosome"/>
</dbReference>
<evidence type="ECO:0000256" key="14">
    <source>
        <dbReference type="SAM" id="Phobius"/>
    </source>
</evidence>
<evidence type="ECO:0000313" key="15">
    <source>
        <dbReference type="EMBL" id="QCI22179.1"/>
    </source>
</evidence>
<evidence type="ECO:0000256" key="2">
    <source>
        <dbReference type="ARBA" id="ARBA00004651"/>
    </source>
</evidence>
<dbReference type="OrthoDB" id="9783937at2"/>
<evidence type="ECO:0000256" key="5">
    <source>
        <dbReference type="ARBA" id="ARBA00022475"/>
    </source>
</evidence>
<feature type="transmembrane region" description="Helical" evidence="14">
    <location>
        <begin position="215"/>
        <end position="237"/>
    </location>
</feature>
<dbReference type="CDD" id="cd06550">
    <property type="entry name" value="TM_ABC_iron-siderophores_like"/>
    <property type="match status" value="1"/>
</dbReference>
<keyword evidence="6 13" id="KW-0812">Transmembrane</keyword>
<evidence type="ECO:0000256" key="13">
    <source>
        <dbReference type="RuleBase" id="RU003943"/>
    </source>
</evidence>